<dbReference type="OrthoDB" id="272162at2759"/>
<evidence type="ECO:0000259" key="7">
    <source>
        <dbReference type="Pfam" id="PF04106"/>
    </source>
</evidence>
<dbReference type="InterPro" id="IPR048939">
    <property type="entry name" value="ATG5_UblA"/>
</dbReference>
<organism evidence="10 11">
    <name type="scientific">Triparma laevis f. longispina</name>
    <dbReference type="NCBI Taxonomy" id="1714387"/>
    <lineage>
        <taxon>Eukaryota</taxon>
        <taxon>Sar</taxon>
        <taxon>Stramenopiles</taxon>
        <taxon>Ochrophyta</taxon>
        <taxon>Bolidophyceae</taxon>
        <taxon>Parmales</taxon>
        <taxon>Triparmaceae</taxon>
        <taxon>Triparma</taxon>
    </lineage>
</organism>
<feature type="region of interest" description="Disordered" evidence="6">
    <location>
        <begin position="193"/>
        <end position="236"/>
    </location>
</feature>
<dbReference type="GO" id="GO:0034727">
    <property type="term" value="P:piecemeal microautophagy of the nucleus"/>
    <property type="evidence" value="ECO:0007669"/>
    <property type="project" value="TreeGrafter"/>
</dbReference>
<dbReference type="GO" id="GO:0006995">
    <property type="term" value="P:cellular response to nitrogen starvation"/>
    <property type="evidence" value="ECO:0007669"/>
    <property type="project" value="TreeGrafter"/>
</dbReference>
<dbReference type="InterPro" id="IPR042526">
    <property type="entry name" value="Atg5_HR"/>
</dbReference>
<keyword evidence="2 5" id="KW-1017">Isopeptide bond</keyword>
<evidence type="ECO:0000259" key="9">
    <source>
        <dbReference type="Pfam" id="PF20638"/>
    </source>
</evidence>
<feature type="domain" description="Autophagy protein ATG5 alpha-helical bundle region" evidence="8">
    <location>
        <begin position="130"/>
        <end position="182"/>
    </location>
</feature>
<accession>A0A9W7AKS8</accession>
<dbReference type="PANTHER" id="PTHR13040:SF2">
    <property type="entry name" value="AUTOPHAGY PROTEIN 5"/>
    <property type="match status" value="1"/>
</dbReference>
<gene>
    <name evidence="10" type="ORF">TrLO_g7011</name>
</gene>
<dbReference type="GO" id="GO:0034045">
    <property type="term" value="C:phagophore assembly site membrane"/>
    <property type="evidence" value="ECO:0007669"/>
    <property type="project" value="UniProtKB-SubCell"/>
</dbReference>
<dbReference type="AlphaFoldDB" id="A0A9W7AKS8"/>
<dbReference type="InterPro" id="IPR007239">
    <property type="entry name" value="Atg5"/>
</dbReference>
<reference evidence="11" key="1">
    <citation type="journal article" date="2023" name="Commun. Biol.">
        <title>Genome analysis of Parmales, the sister group of diatoms, reveals the evolutionary specialization of diatoms from phago-mixotrophs to photoautotrophs.</title>
        <authorList>
            <person name="Ban H."/>
            <person name="Sato S."/>
            <person name="Yoshikawa S."/>
            <person name="Yamada K."/>
            <person name="Nakamura Y."/>
            <person name="Ichinomiya M."/>
            <person name="Sato N."/>
            <person name="Blanc-Mathieu R."/>
            <person name="Endo H."/>
            <person name="Kuwata A."/>
            <person name="Ogata H."/>
        </authorList>
    </citation>
    <scope>NUCLEOTIDE SEQUENCE [LARGE SCALE GENOMIC DNA]</scope>
    <source>
        <strain evidence="11">NIES 3700</strain>
    </source>
</reference>
<evidence type="ECO:0000256" key="2">
    <source>
        <dbReference type="ARBA" id="ARBA00022499"/>
    </source>
</evidence>
<comment type="function">
    <text evidence="5">Involved in autophagic vesicle formation.</text>
</comment>
<dbReference type="Pfam" id="PF20638">
    <property type="entry name" value="ATG5_UblA"/>
    <property type="match status" value="1"/>
</dbReference>
<dbReference type="EMBL" id="BRXW01000660">
    <property type="protein sequence ID" value="GMH72806.1"/>
    <property type="molecule type" value="Genomic_DNA"/>
</dbReference>
<dbReference type="InterPro" id="IPR048318">
    <property type="entry name" value="ATG5_UblB"/>
</dbReference>
<evidence type="ECO:0000313" key="11">
    <source>
        <dbReference type="Proteomes" id="UP001165122"/>
    </source>
</evidence>
<dbReference type="InterPro" id="IPR042527">
    <property type="entry name" value="Atg5_UblA_dom_sf"/>
</dbReference>
<dbReference type="GO" id="GO:0034274">
    <property type="term" value="C:Atg12-Atg5-Atg16 complex"/>
    <property type="evidence" value="ECO:0007669"/>
    <property type="project" value="TreeGrafter"/>
</dbReference>
<keyword evidence="4 5" id="KW-0072">Autophagy</keyword>
<sequence>MNDGAQGLSWHGQIPCEIALSAYDVVDLAAPAPVHLMLPRMSYLHAAASSAVDALRQSSLVASASSVWFSVDKTPQRFNLPVGVLFDIHQLKNGVRENSETIRHLPWRLTVHFSSYPADVLLGYDQDVPRHFFSQQLKQALFLEHGNARVGMGITQENSEQMWGAVGEGDFETYKIVNDKVVADYELGEMKHEEFDTRSEQQKHTDEVRAQMDAEREAAERKEWGEAEETEGGNLRKREINSVPVRVIIGDGEQKLIQKPVAATKTLGEVLEQFLGDGGGGTDRVINGLFGVPDDTFITELWRSCQSADHFLYVVVKA</sequence>
<dbReference type="Gene3D" id="3.10.20.620">
    <property type="match status" value="1"/>
</dbReference>
<dbReference type="GO" id="GO:0061908">
    <property type="term" value="C:phagophore"/>
    <property type="evidence" value="ECO:0007669"/>
    <property type="project" value="TreeGrafter"/>
</dbReference>
<comment type="similarity">
    <text evidence="1 5">Belongs to the ATG5 family.</text>
</comment>
<feature type="domain" description="Autophagy protein ATG5 UblB" evidence="7">
    <location>
        <begin position="243"/>
        <end position="316"/>
    </location>
</feature>
<evidence type="ECO:0000256" key="3">
    <source>
        <dbReference type="ARBA" id="ARBA00022843"/>
    </source>
</evidence>
<dbReference type="Pfam" id="PF04106">
    <property type="entry name" value="ATG5_UblB"/>
    <property type="match status" value="1"/>
</dbReference>
<dbReference type="InterPro" id="IPR048940">
    <property type="entry name" value="ATG5_HBR"/>
</dbReference>
<keyword evidence="5" id="KW-0472">Membrane</keyword>
<dbReference type="Gene3D" id="3.10.20.90">
    <property type="entry name" value="Phosphatidylinositol 3-kinase Catalytic Subunit, Chain A, domain 1"/>
    <property type="match status" value="1"/>
</dbReference>
<dbReference type="Proteomes" id="UP001165122">
    <property type="component" value="Unassembled WGS sequence"/>
</dbReference>
<evidence type="ECO:0000256" key="6">
    <source>
        <dbReference type="SAM" id="MobiDB-lite"/>
    </source>
</evidence>
<name>A0A9W7AKS8_9STRA</name>
<dbReference type="GO" id="GO:0000422">
    <property type="term" value="P:autophagy of mitochondrion"/>
    <property type="evidence" value="ECO:0007669"/>
    <property type="project" value="TreeGrafter"/>
</dbReference>
<proteinExistence type="inferred from homology"/>
<evidence type="ECO:0000313" key="10">
    <source>
        <dbReference type="EMBL" id="GMH72806.1"/>
    </source>
</evidence>
<evidence type="ECO:0000256" key="1">
    <source>
        <dbReference type="ARBA" id="ARBA00006910"/>
    </source>
</evidence>
<dbReference type="GO" id="GO:0044233">
    <property type="term" value="C:mitochondria-associated endoplasmic reticulum membrane contact site"/>
    <property type="evidence" value="ECO:0007669"/>
    <property type="project" value="TreeGrafter"/>
</dbReference>
<protein>
    <recommendedName>
        <fullName evidence="5">Autophagy protein 5</fullName>
    </recommendedName>
</protein>
<feature type="compositionally biased region" description="Basic and acidic residues" evidence="6">
    <location>
        <begin position="193"/>
        <end position="225"/>
    </location>
</feature>
<feature type="domain" description="Autophagy protein ATG5 UblA" evidence="9">
    <location>
        <begin position="10"/>
        <end position="113"/>
    </location>
</feature>
<evidence type="ECO:0000259" key="8">
    <source>
        <dbReference type="Pfam" id="PF20637"/>
    </source>
</evidence>
<evidence type="ECO:0000256" key="4">
    <source>
        <dbReference type="ARBA" id="ARBA00023006"/>
    </source>
</evidence>
<evidence type="ECO:0000256" key="5">
    <source>
        <dbReference type="RuleBase" id="RU361202"/>
    </source>
</evidence>
<keyword evidence="3 5" id="KW-0832">Ubl conjugation</keyword>
<dbReference type="Pfam" id="PF20637">
    <property type="entry name" value="ATG5_HBR"/>
    <property type="match status" value="1"/>
</dbReference>
<dbReference type="PANTHER" id="PTHR13040">
    <property type="entry name" value="AUTOPHAGY PROTEIN 5"/>
    <property type="match status" value="1"/>
</dbReference>
<comment type="caution">
    <text evidence="10">The sequence shown here is derived from an EMBL/GenBank/DDBJ whole genome shotgun (WGS) entry which is preliminary data.</text>
</comment>
<dbReference type="GO" id="GO:0019776">
    <property type="term" value="F:Atg8-family ligase activity"/>
    <property type="evidence" value="ECO:0007669"/>
    <property type="project" value="TreeGrafter"/>
</dbReference>
<comment type="subunit">
    <text evidence="5">Conjugated with ATG12.</text>
</comment>
<dbReference type="GO" id="GO:0005776">
    <property type="term" value="C:autophagosome"/>
    <property type="evidence" value="ECO:0007669"/>
    <property type="project" value="TreeGrafter"/>
</dbReference>
<dbReference type="Gene3D" id="1.10.246.190">
    <property type="entry name" value="Autophagy protein Apg5, helix rich domain"/>
    <property type="match status" value="1"/>
</dbReference>
<comment type="subcellular location">
    <subcellularLocation>
        <location evidence="5">Preautophagosomal structure membrane</location>
        <topology evidence="5">Peripheral membrane protein</topology>
    </subcellularLocation>
</comment>
<keyword evidence="11" id="KW-1185">Reference proteome</keyword>